<dbReference type="PANTHER" id="PTHR33741">
    <property type="entry name" value="TRANSMEMBRANE PROTEIN DDB_G0269096-RELATED"/>
    <property type="match status" value="1"/>
</dbReference>
<dbReference type="RefSeq" id="WP_380861505.1">
    <property type="nucleotide sequence ID" value="NZ_JBHRXV010000010.1"/>
</dbReference>
<dbReference type="Proteomes" id="UP001595615">
    <property type="component" value="Unassembled WGS sequence"/>
</dbReference>
<dbReference type="InterPro" id="IPR058581">
    <property type="entry name" value="TM_HPP"/>
</dbReference>
<gene>
    <name evidence="3" type="ORF">ACFOMD_11615</name>
</gene>
<feature type="domain" description="HPP transmembrane region" evidence="2">
    <location>
        <begin position="20"/>
        <end position="175"/>
    </location>
</feature>
<keyword evidence="1" id="KW-0812">Transmembrane</keyword>
<keyword evidence="4" id="KW-1185">Reference proteome</keyword>
<comment type="caution">
    <text evidence="3">The sequence shown here is derived from an EMBL/GenBank/DDBJ whole genome shotgun (WGS) entry which is preliminary data.</text>
</comment>
<dbReference type="Pfam" id="PF04982">
    <property type="entry name" value="TM_HPP"/>
    <property type="match status" value="1"/>
</dbReference>
<dbReference type="InterPro" id="IPR007065">
    <property type="entry name" value="HPP"/>
</dbReference>
<keyword evidence="1" id="KW-0472">Membrane</keyword>
<dbReference type="EMBL" id="JBHRXV010000010">
    <property type="protein sequence ID" value="MFC3713225.1"/>
    <property type="molecule type" value="Genomic_DNA"/>
</dbReference>
<dbReference type="PANTHER" id="PTHR33741:SF5">
    <property type="entry name" value="TRANSMEMBRANE PROTEIN DDB_G0269096-RELATED"/>
    <property type="match status" value="1"/>
</dbReference>
<evidence type="ECO:0000313" key="3">
    <source>
        <dbReference type="EMBL" id="MFC3713225.1"/>
    </source>
</evidence>
<feature type="transmembrane region" description="Helical" evidence="1">
    <location>
        <begin position="52"/>
        <end position="72"/>
    </location>
</feature>
<feature type="transmembrane region" description="Helical" evidence="1">
    <location>
        <begin position="142"/>
        <end position="166"/>
    </location>
</feature>
<evidence type="ECO:0000313" key="4">
    <source>
        <dbReference type="Proteomes" id="UP001595615"/>
    </source>
</evidence>
<feature type="transmembrane region" description="Helical" evidence="1">
    <location>
        <begin position="24"/>
        <end position="45"/>
    </location>
</feature>
<proteinExistence type="predicted"/>
<protein>
    <submittedName>
        <fullName evidence="3">HPP family protein</fullName>
    </submittedName>
</protein>
<evidence type="ECO:0000259" key="2">
    <source>
        <dbReference type="Pfam" id="PF04982"/>
    </source>
</evidence>
<sequence>MEPALPFDRPWFTPLLAGATLGDRLLACVGALVGIAAVAGATMLAGLATPGLPLLVAPIGASAVLAFAVPASPLAQPWSIIGGNTLSALVGVAVAMLVPAPPLAAGLAVAAAILVMSLAHCLHPPGGAVALLAALGGPAVTALGFGFAFAPVAVSSAALVGAAWLFHRLSRHAYPHRPNAAVAERQLAEEGLLPVDIERAVADLGETFDIGTEDLAMLVARAEHHAAERRAARPALKRPA</sequence>
<accession>A0ABV7XCQ5</accession>
<organism evidence="3 4">
    <name type="scientific">Sphingoaurantiacus capsulatus</name>
    <dbReference type="NCBI Taxonomy" id="1771310"/>
    <lineage>
        <taxon>Bacteria</taxon>
        <taxon>Pseudomonadati</taxon>
        <taxon>Pseudomonadota</taxon>
        <taxon>Alphaproteobacteria</taxon>
        <taxon>Sphingomonadales</taxon>
        <taxon>Sphingosinicellaceae</taxon>
        <taxon>Sphingoaurantiacus</taxon>
    </lineage>
</organism>
<name>A0ABV7XCQ5_9SPHN</name>
<keyword evidence="1" id="KW-1133">Transmembrane helix</keyword>
<evidence type="ECO:0000256" key="1">
    <source>
        <dbReference type="SAM" id="Phobius"/>
    </source>
</evidence>
<reference evidence="4" key="1">
    <citation type="journal article" date="2019" name="Int. J. Syst. Evol. Microbiol.">
        <title>The Global Catalogue of Microorganisms (GCM) 10K type strain sequencing project: providing services to taxonomists for standard genome sequencing and annotation.</title>
        <authorList>
            <consortium name="The Broad Institute Genomics Platform"/>
            <consortium name="The Broad Institute Genome Sequencing Center for Infectious Disease"/>
            <person name="Wu L."/>
            <person name="Ma J."/>
        </authorList>
    </citation>
    <scope>NUCLEOTIDE SEQUENCE [LARGE SCALE GENOMIC DNA]</scope>
    <source>
        <strain evidence="4">KCTC 42644</strain>
    </source>
</reference>